<dbReference type="PROSITE" id="PS00750">
    <property type="entry name" value="TCP1_1"/>
    <property type="match status" value="1"/>
</dbReference>
<dbReference type="InterPro" id="IPR027409">
    <property type="entry name" value="GroEL-like_apical_dom_sf"/>
</dbReference>
<keyword evidence="11" id="KW-1185">Reference proteome</keyword>
<dbReference type="Pfam" id="PF00118">
    <property type="entry name" value="Cpn60_TCP1"/>
    <property type="match status" value="1"/>
</dbReference>
<keyword evidence="4" id="KW-0963">Cytoplasm</keyword>
<keyword evidence="7 9" id="KW-0143">Chaperone</keyword>
<dbReference type="SUPFAM" id="SSF54849">
    <property type="entry name" value="GroEL-intermediate domain like"/>
    <property type="match status" value="1"/>
</dbReference>
<dbReference type="STRING" id="1169540.A0A0G4FU32"/>
<dbReference type="OrthoDB" id="496at2759"/>
<dbReference type="SUPFAM" id="SSF48592">
    <property type="entry name" value="GroEL equatorial domain-like"/>
    <property type="match status" value="1"/>
</dbReference>
<gene>
    <name evidence="10" type="ORF">Vbra_4453</name>
</gene>
<dbReference type="Gene3D" id="3.50.7.10">
    <property type="entry name" value="GroEL"/>
    <property type="match status" value="1"/>
</dbReference>
<dbReference type="InterPro" id="IPR027410">
    <property type="entry name" value="TCP-1-like_intermed_sf"/>
</dbReference>
<dbReference type="PRINTS" id="PR00304">
    <property type="entry name" value="TCOMPLEXTCP1"/>
</dbReference>
<comment type="subcellular location">
    <subcellularLocation>
        <location evidence="1">Cytoplasm</location>
    </subcellularLocation>
</comment>
<dbReference type="PhylomeDB" id="A0A0G4FU32"/>
<dbReference type="InterPro" id="IPR002194">
    <property type="entry name" value="Chaperonin_TCP-1_CS"/>
</dbReference>
<proteinExistence type="inferred from homology"/>
<dbReference type="FunCoup" id="A0A0G4FU32">
    <property type="interactions" value="650"/>
</dbReference>
<keyword evidence="6 9" id="KW-0067">ATP-binding</keyword>
<dbReference type="OMA" id="RGPNDYQ"/>
<dbReference type="InParanoid" id="A0A0G4FU32"/>
<protein>
    <recommendedName>
        <fullName evidence="3">T-complex protein 1 subunit alpha</fullName>
    </recommendedName>
    <alternativeName>
        <fullName evidence="8">CCT-alpha</fullName>
    </alternativeName>
</protein>
<evidence type="ECO:0000313" key="11">
    <source>
        <dbReference type="Proteomes" id="UP000041254"/>
    </source>
</evidence>
<keyword evidence="5 9" id="KW-0547">Nucleotide-binding</keyword>
<dbReference type="PANTHER" id="PTHR11353">
    <property type="entry name" value="CHAPERONIN"/>
    <property type="match status" value="1"/>
</dbReference>
<reference evidence="10 11" key="1">
    <citation type="submission" date="2014-11" db="EMBL/GenBank/DDBJ databases">
        <authorList>
            <person name="Zhu J."/>
            <person name="Qi W."/>
            <person name="Song R."/>
        </authorList>
    </citation>
    <scope>NUCLEOTIDE SEQUENCE [LARGE SCALE GENOMIC DNA]</scope>
</reference>
<dbReference type="AlphaFoldDB" id="A0A0G4FU32"/>
<dbReference type="InterPro" id="IPR017998">
    <property type="entry name" value="Chaperone_TCP-1"/>
</dbReference>
<name>A0A0G4FU32_VITBC</name>
<dbReference type="Gene3D" id="1.10.560.10">
    <property type="entry name" value="GroEL-like equatorial domain"/>
    <property type="match status" value="1"/>
</dbReference>
<organism evidence="10 11">
    <name type="scientific">Vitrella brassicaformis (strain CCMP3155)</name>
    <dbReference type="NCBI Taxonomy" id="1169540"/>
    <lineage>
        <taxon>Eukaryota</taxon>
        <taxon>Sar</taxon>
        <taxon>Alveolata</taxon>
        <taxon>Colpodellida</taxon>
        <taxon>Vitrellaceae</taxon>
        <taxon>Vitrella</taxon>
    </lineage>
</organism>
<evidence type="ECO:0000256" key="6">
    <source>
        <dbReference type="ARBA" id="ARBA00022840"/>
    </source>
</evidence>
<dbReference type="FunFam" id="1.10.560.10:FF:000070">
    <property type="entry name" value="Uncharacterized protein"/>
    <property type="match status" value="1"/>
</dbReference>
<dbReference type="Gene3D" id="3.30.260.10">
    <property type="entry name" value="TCP-1-like chaperonin intermediate domain"/>
    <property type="match status" value="1"/>
</dbReference>
<dbReference type="InterPro" id="IPR002423">
    <property type="entry name" value="Cpn60/GroEL/TCP-1"/>
</dbReference>
<evidence type="ECO:0000313" key="10">
    <source>
        <dbReference type="EMBL" id="CEM18473.1"/>
    </source>
</evidence>
<dbReference type="VEuPathDB" id="CryptoDB:Vbra_4453"/>
<sequence>MHPSVGVFGERESGQDVRGANVTAVATLANILRSSLGPQGLDKMLVDDIGDVVITNDGATILGQLEVQHPAAKVMVELSHLQDQEVGDGTTSVVIIAAELLKRGNDLVRGGIHPTSVIAGYKLAMKECVKYMQENLCVKVDQLGKEVLLNVARTTISSKYIGAESDFFAHLVVDAISSVKFVTERGATRYPVKAINVLKCHGKSTRESMIVPGYGLQLQRAAQGMPTRVSPAKIAMVDFNLNRYRAALGVQVQVTDPKELERIRQKEMDITKDKISKILSSGANVILTTKGIDDMCLKYFVEAKAIAVRRVTTKDIRRIAKATGGHVCLTLATLDGDEKFDPGNLGHADEVCEERVGDNDFIFIKGCKSARSTSLLLRGANEFMLDEVERSVHDALCAVSRTLESNYVCAGGGAVETALAIYLEDFARTLGSREQLAIAEFAEALQVIPKQLAINAALDATDLLAKLRSHHAAAQTAAPTDEKKKDLKWCGLDLVHGKVRNSMKDGVLEPLLTKSKAIRFATEAAVTILRIDDLIKTIPEPEPRQGEEDE</sequence>
<dbReference type="PROSITE" id="PS00751">
    <property type="entry name" value="TCP1_2"/>
    <property type="match status" value="1"/>
</dbReference>
<dbReference type="EMBL" id="CDMY01000501">
    <property type="protein sequence ID" value="CEM18473.1"/>
    <property type="molecule type" value="Genomic_DNA"/>
</dbReference>
<accession>A0A0G4FU32</accession>
<evidence type="ECO:0000256" key="7">
    <source>
        <dbReference type="ARBA" id="ARBA00023186"/>
    </source>
</evidence>
<evidence type="ECO:0000256" key="9">
    <source>
        <dbReference type="RuleBase" id="RU004187"/>
    </source>
</evidence>
<dbReference type="SUPFAM" id="SSF52029">
    <property type="entry name" value="GroEL apical domain-like"/>
    <property type="match status" value="1"/>
</dbReference>
<dbReference type="GO" id="GO:0051082">
    <property type="term" value="F:unfolded protein binding"/>
    <property type="evidence" value="ECO:0007669"/>
    <property type="project" value="InterPro"/>
</dbReference>
<dbReference type="InterPro" id="IPR012715">
    <property type="entry name" value="Chap_CCT_alpha"/>
</dbReference>
<dbReference type="GO" id="GO:0005524">
    <property type="term" value="F:ATP binding"/>
    <property type="evidence" value="ECO:0007669"/>
    <property type="project" value="UniProtKB-KW"/>
</dbReference>
<dbReference type="GO" id="GO:0016887">
    <property type="term" value="F:ATP hydrolysis activity"/>
    <property type="evidence" value="ECO:0007669"/>
    <property type="project" value="InterPro"/>
</dbReference>
<evidence type="ECO:0000256" key="4">
    <source>
        <dbReference type="ARBA" id="ARBA00022490"/>
    </source>
</evidence>
<comment type="similarity">
    <text evidence="2 9">Belongs to the TCP-1 chaperonin family.</text>
</comment>
<evidence type="ECO:0000256" key="1">
    <source>
        <dbReference type="ARBA" id="ARBA00004496"/>
    </source>
</evidence>
<dbReference type="Proteomes" id="UP000041254">
    <property type="component" value="Unassembled WGS sequence"/>
</dbReference>
<dbReference type="CDD" id="cd03335">
    <property type="entry name" value="TCP1_alpha"/>
    <property type="match status" value="1"/>
</dbReference>
<evidence type="ECO:0000256" key="3">
    <source>
        <dbReference type="ARBA" id="ARBA00014424"/>
    </source>
</evidence>
<dbReference type="NCBIfam" id="NF041083">
    <property type="entry name" value="thermosome_beta"/>
    <property type="match status" value="1"/>
</dbReference>
<evidence type="ECO:0000256" key="8">
    <source>
        <dbReference type="ARBA" id="ARBA00030049"/>
    </source>
</evidence>
<dbReference type="NCBIfam" id="TIGR02340">
    <property type="entry name" value="chap_CCT_alpha"/>
    <property type="match status" value="1"/>
</dbReference>
<evidence type="ECO:0000256" key="2">
    <source>
        <dbReference type="ARBA" id="ARBA00008020"/>
    </source>
</evidence>
<dbReference type="InterPro" id="IPR054827">
    <property type="entry name" value="thermosome_alpha"/>
</dbReference>
<dbReference type="GO" id="GO:0140662">
    <property type="term" value="F:ATP-dependent protein folding chaperone"/>
    <property type="evidence" value="ECO:0007669"/>
    <property type="project" value="InterPro"/>
</dbReference>
<dbReference type="FunFam" id="3.50.7.10:FF:000009">
    <property type="entry name" value="T-complex protein 1 subunit alpha"/>
    <property type="match status" value="1"/>
</dbReference>
<dbReference type="InterPro" id="IPR027413">
    <property type="entry name" value="GROEL-like_equatorial_sf"/>
</dbReference>
<dbReference type="NCBIfam" id="NF041082">
    <property type="entry name" value="thermosome_alpha"/>
    <property type="match status" value="1"/>
</dbReference>
<dbReference type="PROSITE" id="PS00995">
    <property type="entry name" value="TCP1_3"/>
    <property type="match status" value="1"/>
</dbReference>
<dbReference type="InterPro" id="IPR053374">
    <property type="entry name" value="TCP-1_chaperonin"/>
</dbReference>
<evidence type="ECO:0000256" key="5">
    <source>
        <dbReference type="ARBA" id="ARBA00022741"/>
    </source>
</evidence>
<dbReference type="GO" id="GO:0005737">
    <property type="term" value="C:cytoplasm"/>
    <property type="evidence" value="ECO:0007669"/>
    <property type="project" value="UniProtKB-SubCell"/>
</dbReference>